<gene>
    <name evidence="2" type="ORF">J3R73_005472</name>
</gene>
<dbReference type="InterPro" id="IPR036663">
    <property type="entry name" value="Fumarylacetoacetase_C_sf"/>
</dbReference>
<dbReference type="Proteomes" id="UP001237448">
    <property type="component" value="Unassembled WGS sequence"/>
</dbReference>
<dbReference type="RefSeq" id="WP_307434748.1">
    <property type="nucleotide sequence ID" value="NZ_JAUSVK010000001.1"/>
</dbReference>
<proteinExistence type="predicted"/>
<name>A0ABU0FM43_9HYPH</name>
<protein>
    <submittedName>
        <fullName evidence="2">2-keto-4-pentenoate hydratase/2-oxohepta-3-ene-1,7-dioic acid hydratase in catechol pathway</fullName>
    </submittedName>
</protein>
<keyword evidence="3" id="KW-1185">Reference proteome</keyword>
<comment type="caution">
    <text evidence="2">The sequence shown here is derived from an EMBL/GenBank/DDBJ whole genome shotgun (WGS) entry which is preliminary data.</text>
</comment>
<dbReference type="SUPFAM" id="SSF56529">
    <property type="entry name" value="FAH"/>
    <property type="match status" value="1"/>
</dbReference>
<evidence type="ECO:0000259" key="1">
    <source>
        <dbReference type="Pfam" id="PF01557"/>
    </source>
</evidence>
<dbReference type="Pfam" id="PF01557">
    <property type="entry name" value="FAA_hydrolase"/>
    <property type="match status" value="1"/>
</dbReference>
<evidence type="ECO:0000313" key="2">
    <source>
        <dbReference type="EMBL" id="MDQ0395680.1"/>
    </source>
</evidence>
<sequence>MKLGTFERQGHRFVGVVAPGERHAFDVAAAQAATGSAPDAALRTMLDLIDAGEAGLDRVRRLAEREGAEAAFLVPLDAVAFLPPVPEPRQLREAALFPGHIRHAPIGMRRVAAFLEGRAPTPEELQPLPAVPPVFVDRPVSYFQNRLNVVGHRAVVQWPQASRVMDFELEFGLFLGRGGRNIRPAEASRCIFGYTLYNDMSARDFQLVESRSGFGPSKSKSFDGANAMGPWIVTPDEIPDPYALALEARVNGELWASGTSAGMLHSFEDLIVHFSRDETLQPGEFLASGTAAGGTGLEIGRFPQDGDMVELVADSIGTLANRLVRIRGADAAEISACAETPITLSSDV</sequence>
<reference evidence="2 3" key="1">
    <citation type="submission" date="2023-07" db="EMBL/GenBank/DDBJ databases">
        <title>Genomic Encyclopedia of Type Strains, Phase IV (KMG-IV): sequencing the most valuable type-strain genomes for metagenomic binning, comparative biology and taxonomic classification.</title>
        <authorList>
            <person name="Goeker M."/>
        </authorList>
    </citation>
    <scope>NUCLEOTIDE SEQUENCE [LARGE SCALE GENOMIC DNA]</scope>
    <source>
        <strain evidence="2 3">DSM 5896</strain>
    </source>
</reference>
<organism evidence="2 3">
    <name type="scientific">Labrys monachus</name>
    <dbReference type="NCBI Taxonomy" id="217067"/>
    <lineage>
        <taxon>Bacteria</taxon>
        <taxon>Pseudomonadati</taxon>
        <taxon>Pseudomonadota</taxon>
        <taxon>Alphaproteobacteria</taxon>
        <taxon>Hyphomicrobiales</taxon>
        <taxon>Xanthobacteraceae</taxon>
        <taxon>Labrys</taxon>
    </lineage>
</organism>
<dbReference type="PANTHER" id="PTHR43211:SF1">
    <property type="entry name" value="BLL6422 PROTEIN"/>
    <property type="match status" value="1"/>
</dbReference>
<feature type="domain" description="Fumarylacetoacetase-like C-terminal" evidence="1">
    <location>
        <begin position="136"/>
        <end position="324"/>
    </location>
</feature>
<accession>A0ABU0FM43</accession>
<dbReference type="Gene3D" id="3.90.850.10">
    <property type="entry name" value="Fumarylacetoacetase-like, C-terminal domain"/>
    <property type="match status" value="1"/>
</dbReference>
<dbReference type="PANTHER" id="PTHR43211">
    <property type="entry name" value="FUMARYLACETOACETATE HYDROLASE"/>
    <property type="match status" value="1"/>
</dbReference>
<dbReference type="EMBL" id="JAUSVK010000001">
    <property type="protein sequence ID" value="MDQ0395680.1"/>
    <property type="molecule type" value="Genomic_DNA"/>
</dbReference>
<dbReference type="InterPro" id="IPR011234">
    <property type="entry name" value="Fumarylacetoacetase-like_C"/>
</dbReference>
<evidence type="ECO:0000313" key="3">
    <source>
        <dbReference type="Proteomes" id="UP001237448"/>
    </source>
</evidence>